<evidence type="ECO:0000256" key="2">
    <source>
        <dbReference type="ARBA" id="ARBA00022679"/>
    </source>
</evidence>
<dbReference type="SUPFAM" id="SSF82199">
    <property type="entry name" value="SET domain"/>
    <property type="match status" value="1"/>
</dbReference>
<gene>
    <name evidence="14" type="primary">LOC108558145</name>
</gene>
<dbReference type="GeneID" id="108558145"/>
<comment type="function">
    <text evidence="7">Protein-lysine N-methyltransferase. Monomethylates PRMT5, modulating its transcriptional activity. May also act as a histone methyltransferase. Plays a critical role in cardiac development. Acts as a key epigenetic regulator of gene expression during cardiac development via its dual activities as a methyltransferase and negative regulator of HDAC1.</text>
</comment>
<dbReference type="InterPro" id="IPR001214">
    <property type="entry name" value="SET_dom"/>
</dbReference>
<dbReference type="PROSITE" id="PS50865">
    <property type="entry name" value="ZF_MYND_2"/>
    <property type="match status" value="1"/>
</dbReference>
<evidence type="ECO:0000256" key="8">
    <source>
        <dbReference type="ARBA" id="ARBA00093635"/>
    </source>
</evidence>
<dbReference type="PROSITE" id="PS50280">
    <property type="entry name" value="SET"/>
    <property type="match status" value="1"/>
</dbReference>
<dbReference type="InterPro" id="IPR002893">
    <property type="entry name" value="Znf_MYND"/>
</dbReference>
<keyword evidence="4" id="KW-0479">Metal-binding</keyword>
<dbReference type="PANTHER" id="PTHR46165:SF6">
    <property type="entry name" value="SET AND MYND DOMAIN-CONTAINING PROTEIN 4-LIKE PROTEIN"/>
    <property type="match status" value="1"/>
</dbReference>
<evidence type="ECO:0000313" key="14">
    <source>
        <dbReference type="RefSeq" id="XP_017770455.1"/>
    </source>
</evidence>
<dbReference type="Gene3D" id="1.10.220.160">
    <property type="match status" value="1"/>
</dbReference>
<evidence type="ECO:0000256" key="7">
    <source>
        <dbReference type="ARBA" id="ARBA00093423"/>
    </source>
</evidence>
<keyword evidence="5 10" id="KW-0863">Zinc-finger</keyword>
<accession>A0ABM1M7A5</accession>
<keyword evidence="6" id="KW-0862">Zinc</keyword>
<evidence type="ECO:0000256" key="3">
    <source>
        <dbReference type="ARBA" id="ARBA00022691"/>
    </source>
</evidence>
<dbReference type="InterPro" id="IPR044421">
    <property type="entry name" value="SMYD4_SET"/>
</dbReference>
<dbReference type="CDD" id="cd10536">
    <property type="entry name" value="SET_SMYD4"/>
    <property type="match status" value="1"/>
</dbReference>
<dbReference type="Pfam" id="PF01753">
    <property type="entry name" value="zf-MYND"/>
    <property type="match status" value="1"/>
</dbReference>
<organism evidence="13 14">
    <name type="scientific">Nicrophorus vespilloides</name>
    <name type="common">Boreal carrion beetle</name>
    <dbReference type="NCBI Taxonomy" id="110193"/>
    <lineage>
        <taxon>Eukaryota</taxon>
        <taxon>Metazoa</taxon>
        <taxon>Ecdysozoa</taxon>
        <taxon>Arthropoda</taxon>
        <taxon>Hexapoda</taxon>
        <taxon>Insecta</taxon>
        <taxon>Pterygota</taxon>
        <taxon>Neoptera</taxon>
        <taxon>Endopterygota</taxon>
        <taxon>Coleoptera</taxon>
        <taxon>Polyphaga</taxon>
        <taxon>Staphyliniformia</taxon>
        <taxon>Silphidae</taxon>
        <taxon>Nicrophorinae</taxon>
        <taxon>Nicrophorus</taxon>
    </lineage>
</organism>
<sequence length="567" mass="64893">MYNMRSEKLTINELFHNLCRHLTAYSNLTQVSQTFMELQTNWERVDFATNLLNSFGNLPVYDTTSLKNNEMSIQFREQGNIMFKDKQYDYALELYTKSITYAETGSEILGLAYANRSAVLFEKKMFRECLEDIDKAFTSNYPEANYSKLLRRRQRSEKELTQCCSHEEPKYYEELPEFIHDVNPTIACASNCIAITTNAECGRHVVATKDIQIGDVIAIDTPYAAIVVPEASITHCHHCLKVVLNSIPCQKCSYAIYCSVNCSDSAQYSYHQYECPVISVLLNLNVSKLNLLALRITILAKKDYKKIPHYGKSNSVYESARYEEIHGLCANTEHRTNADLFDRAIQAAVIFDIFNSYSTFFQDFGEESDVKMFKELLLLHMQTGPSNFHEISELVRRTEDSTAESLEIGAGAYSFLSMINHSCSPNVVRHCYGKSIVLRALSPIKEGQQLFDNYGYHYAVMERSQRQKSLKLQYFFDCSCEACTDCWPLYKYLPDKNFEFDLSCDIVNDLQQAMVSTARSVLKGLLIKAAILEKLKPCKNLADIQECIKQCYSILANKRLMPKSAQS</sequence>
<evidence type="ECO:0000256" key="4">
    <source>
        <dbReference type="ARBA" id="ARBA00022723"/>
    </source>
</evidence>
<dbReference type="SUPFAM" id="SSF144232">
    <property type="entry name" value="HIT/MYND zinc finger-like"/>
    <property type="match status" value="1"/>
</dbReference>
<reference evidence="14" key="1">
    <citation type="submission" date="2025-08" db="UniProtKB">
        <authorList>
            <consortium name="RefSeq"/>
        </authorList>
    </citation>
    <scope>IDENTIFICATION</scope>
    <source>
        <tissue evidence="14">Whole Larva</tissue>
    </source>
</reference>
<dbReference type="InterPro" id="IPR011990">
    <property type="entry name" value="TPR-like_helical_dom_sf"/>
</dbReference>
<evidence type="ECO:0000256" key="1">
    <source>
        <dbReference type="ARBA" id="ARBA00022603"/>
    </source>
</evidence>
<dbReference type="InterPro" id="IPR046341">
    <property type="entry name" value="SET_dom_sf"/>
</dbReference>
<dbReference type="RefSeq" id="XP_017770455.1">
    <property type="nucleotide sequence ID" value="XM_017914966.1"/>
</dbReference>
<keyword evidence="2" id="KW-0808">Transferase</keyword>
<dbReference type="Gene3D" id="1.25.40.10">
    <property type="entry name" value="Tetratricopeptide repeat domain"/>
    <property type="match status" value="1"/>
</dbReference>
<name>A0ABM1M7A5_NICVS</name>
<evidence type="ECO:0000259" key="12">
    <source>
        <dbReference type="PROSITE" id="PS50865"/>
    </source>
</evidence>
<keyword evidence="1" id="KW-0489">Methyltransferase</keyword>
<proteinExistence type="predicted"/>
<evidence type="ECO:0000256" key="9">
    <source>
        <dbReference type="ARBA" id="ARBA00093680"/>
    </source>
</evidence>
<keyword evidence="13" id="KW-1185">Reference proteome</keyword>
<dbReference type="Pfam" id="PF00856">
    <property type="entry name" value="SET"/>
    <property type="match status" value="1"/>
</dbReference>
<evidence type="ECO:0000256" key="10">
    <source>
        <dbReference type="PROSITE-ProRule" id="PRU00134"/>
    </source>
</evidence>
<dbReference type="InterPro" id="IPR052097">
    <property type="entry name" value="SET-MYND_domain_protein"/>
</dbReference>
<dbReference type="Gene3D" id="6.10.140.2220">
    <property type="match status" value="1"/>
</dbReference>
<dbReference type="SMART" id="SM00317">
    <property type="entry name" value="SET"/>
    <property type="match status" value="1"/>
</dbReference>
<dbReference type="PANTHER" id="PTHR46165">
    <property type="entry name" value="SET AND MYND DOMAIN-CONTAINING PROTEIN 4"/>
    <property type="match status" value="1"/>
</dbReference>
<dbReference type="Proteomes" id="UP000695000">
    <property type="component" value="Unplaced"/>
</dbReference>
<feature type="domain" description="SET" evidence="11">
    <location>
        <begin position="189"/>
        <end position="455"/>
    </location>
</feature>
<dbReference type="SUPFAM" id="SSF48452">
    <property type="entry name" value="TPR-like"/>
    <property type="match status" value="1"/>
</dbReference>
<evidence type="ECO:0000256" key="5">
    <source>
        <dbReference type="ARBA" id="ARBA00022771"/>
    </source>
</evidence>
<protein>
    <recommendedName>
        <fullName evidence="8">Protein-lysine N-methyltransferase SMYD4</fullName>
    </recommendedName>
    <alternativeName>
        <fullName evidence="9">SET and MYND domain-containing protein 4</fullName>
    </alternativeName>
</protein>
<keyword evidence="3" id="KW-0949">S-adenosyl-L-methionine</keyword>
<evidence type="ECO:0000256" key="6">
    <source>
        <dbReference type="ARBA" id="ARBA00022833"/>
    </source>
</evidence>
<feature type="domain" description="MYND-type" evidence="12">
    <location>
        <begin position="236"/>
        <end position="275"/>
    </location>
</feature>
<evidence type="ECO:0000313" key="13">
    <source>
        <dbReference type="Proteomes" id="UP000695000"/>
    </source>
</evidence>
<dbReference type="Gene3D" id="2.170.270.10">
    <property type="entry name" value="SET domain"/>
    <property type="match status" value="1"/>
</dbReference>
<evidence type="ECO:0000259" key="11">
    <source>
        <dbReference type="PROSITE" id="PS50280"/>
    </source>
</evidence>